<organism evidence="4 5">
    <name type="scientific">Tectimicrobiota bacterium</name>
    <dbReference type="NCBI Taxonomy" id="2528274"/>
    <lineage>
        <taxon>Bacteria</taxon>
        <taxon>Pseudomonadati</taxon>
        <taxon>Nitrospinota/Tectimicrobiota group</taxon>
        <taxon>Candidatus Tectimicrobiota</taxon>
    </lineage>
</organism>
<keyword evidence="2" id="KW-1133">Transmembrane helix</keyword>
<accession>A0A937W2J2</accession>
<proteinExistence type="predicted"/>
<dbReference type="InterPro" id="IPR036188">
    <property type="entry name" value="FAD/NAD-bd_sf"/>
</dbReference>
<gene>
    <name evidence="4" type="ORF">FJZ47_18035</name>
</gene>
<reference evidence="4" key="1">
    <citation type="submission" date="2019-03" db="EMBL/GenBank/DDBJ databases">
        <title>Lake Tanganyika Metagenome-Assembled Genomes (MAGs).</title>
        <authorList>
            <person name="Tran P."/>
        </authorList>
    </citation>
    <scope>NUCLEOTIDE SEQUENCE</scope>
    <source>
        <strain evidence="4">K_DeepCast_65m_m2_066</strain>
    </source>
</reference>
<evidence type="ECO:0000313" key="5">
    <source>
        <dbReference type="Proteomes" id="UP000712673"/>
    </source>
</evidence>
<evidence type="ECO:0000256" key="2">
    <source>
        <dbReference type="SAM" id="Phobius"/>
    </source>
</evidence>
<dbReference type="Gene3D" id="3.30.9.10">
    <property type="entry name" value="D-Amino Acid Oxidase, subunit A, domain 2"/>
    <property type="match status" value="1"/>
</dbReference>
<dbReference type="Pfam" id="PF01266">
    <property type="entry name" value="DAO"/>
    <property type="match status" value="1"/>
</dbReference>
<keyword evidence="2" id="KW-0812">Transmembrane</keyword>
<name>A0A937W2J2_UNCTE</name>
<dbReference type="GO" id="GO:0005737">
    <property type="term" value="C:cytoplasm"/>
    <property type="evidence" value="ECO:0007669"/>
    <property type="project" value="TreeGrafter"/>
</dbReference>
<dbReference type="EMBL" id="VGLS01000650">
    <property type="protein sequence ID" value="MBM3225681.1"/>
    <property type="molecule type" value="Genomic_DNA"/>
</dbReference>
<dbReference type="InterPro" id="IPR006076">
    <property type="entry name" value="FAD-dep_OxRdtase"/>
</dbReference>
<dbReference type="Gene3D" id="3.50.50.60">
    <property type="entry name" value="FAD/NAD(P)-binding domain"/>
    <property type="match status" value="1"/>
</dbReference>
<dbReference type="AlphaFoldDB" id="A0A937W2J2"/>
<keyword evidence="1" id="KW-0560">Oxidoreductase</keyword>
<evidence type="ECO:0000256" key="1">
    <source>
        <dbReference type="ARBA" id="ARBA00023002"/>
    </source>
</evidence>
<comment type="caution">
    <text evidence="4">The sequence shown here is derived from an EMBL/GenBank/DDBJ whole genome shotgun (WGS) entry which is preliminary data.</text>
</comment>
<keyword evidence="2" id="KW-0472">Membrane</keyword>
<dbReference type="Proteomes" id="UP000712673">
    <property type="component" value="Unassembled WGS sequence"/>
</dbReference>
<sequence length="384" mass="41143">MQRGCCMENGKSLRVVVVGAGIVGASIAYHLACRQAQVTVLERHQPGAGASSHSFAWLNAFGKTPYAYHDLNRRSMDMWHRFAHDLHVDIGLRWGGDLRWVHTPEAAAALQQHVQHLQTWGYPSHLISAEEVQRLEPGLRPGVVSAAALGPSDGHVEPLKVIAACLQQARARGAVVHTATPVQGLRVSTQGSTARRVQAVQTAQGEIPCDAVVLAAGTDTTALAALVGLHIPQEDSPGVVVRTDPRPRLLQNVSVVYMPAVDATRPEIHLRQLSDGTVQIGEGSQESLARDDSQAHADTLLARATHYLPDLAGARALPVPVGYRPMPVDGFPVLGYPEPAPNVYLALMHSGVTLAPLVGALATTEIVDGARVQTFDTYRPERFG</sequence>
<dbReference type="PANTHER" id="PTHR13847:SF289">
    <property type="entry name" value="GLYCINE OXIDASE"/>
    <property type="match status" value="1"/>
</dbReference>
<feature type="domain" description="FAD dependent oxidoreductase" evidence="3">
    <location>
        <begin position="14"/>
        <end position="363"/>
    </location>
</feature>
<dbReference type="PANTHER" id="PTHR13847">
    <property type="entry name" value="SARCOSINE DEHYDROGENASE-RELATED"/>
    <property type="match status" value="1"/>
</dbReference>
<evidence type="ECO:0000313" key="4">
    <source>
        <dbReference type="EMBL" id="MBM3225681.1"/>
    </source>
</evidence>
<dbReference type="GO" id="GO:0016491">
    <property type="term" value="F:oxidoreductase activity"/>
    <property type="evidence" value="ECO:0007669"/>
    <property type="project" value="UniProtKB-KW"/>
</dbReference>
<protein>
    <submittedName>
        <fullName evidence="4">FAD-binding oxidoreductase</fullName>
    </submittedName>
</protein>
<evidence type="ECO:0000259" key="3">
    <source>
        <dbReference type="Pfam" id="PF01266"/>
    </source>
</evidence>
<feature type="transmembrane region" description="Helical" evidence="2">
    <location>
        <begin position="12"/>
        <end position="32"/>
    </location>
</feature>
<dbReference type="SUPFAM" id="SSF51905">
    <property type="entry name" value="FAD/NAD(P)-binding domain"/>
    <property type="match status" value="1"/>
</dbReference>